<feature type="transmembrane region" description="Helical" evidence="5">
    <location>
        <begin position="28"/>
        <end position="54"/>
    </location>
</feature>
<keyword evidence="3 5" id="KW-1133">Transmembrane helix</keyword>
<dbReference type="InterPro" id="IPR011527">
    <property type="entry name" value="ABC1_TM_dom"/>
</dbReference>
<dbReference type="Gene3D" id="3.40.50.300">
    <property type="entry name" value="P-loop containing nucleotide triphosphate hydrolases"/>
    <property type="match status" value="1"/>
</dbReference>
<evidence type="ECO:0000313" key="7">
    <source>
        <dbReference type="EMBL" id="MQT18653.1"/>
    </source>
</evidence>
<dbReference type="GO" id="GO:0015421">
    <property type="term" value="F:ABC-type oligopeptide transporter activity"/>
    <property type="evidence" value="ECO:0007669"/>
    <property type="project" value="TreeGrafter"/>
</dbReference>
<protein>
    <submittedName>
        <fullName evidence="7">ABC transporter ATP-binding protein</fullName>
    </submittedName>
</protein>
<evidence type="ECO:0000256" key="3">
    <source>
        <dbReference type="ARBA" id="ARBA00022989"/>
    </source>
</evidence>
<dbReference type="InterPro" id="IPR036640">
    <property type="entry name" value="ABC1_TM_sf"/>
</dbReference>
<evidence type="ECO:0000313" key="8">
    <source>
        <dbReference type="Proteomes" id="UP000481327"/>
    </source>
</evidence>
<dbReference type="Gene3D" id="1.20.1560.10">
    <property type="entry name" value="ABC transporter type 1, transmembrane domain"/>
    <property type="match status" value="1"/>
</dbReference>
<keyword evidence="8" id="KW-1185">Reference proteome</keyword>
<feature type="transmembrane region" description="Helical" evidence="5">
    <location>
        <begin position="254"/>
        <end position="276"/>
    </location>
</feature>
<dbReference type="Proteomes" id="UP000481327">
    <property type="component" value="Unassembled WGS sequence"/>
</dbReference>
<reference evidence="7 8" key="1">
    <citation type="submission" date="2019-09" db="EMBL/GenBank/DDBJ databases">
        <title>Polymorphobacter sp. isolated from a lake in China.</title>
        <authorList>
            <person name="Liu Z."/>
        </authorList>
    </citation>
    <scope>NUCLEOTIDE SEQUENCE [LARGE SCALE GENOMIC DNA]</scope>
    <source>
        <strain evidence="7 8">D40P</strain>
    </source>
</reference>
<dbReference type="PROSITE" id="PS50929">
    <property type="entry name" value="ABC_TM1F"/>
    <property type="match status" value="1"/>
</dbReference>
<sequence>MAGPGPQKIDLKDVLAWVGPIVGPERNFFWLAIIYGLGISLLTLATPVSVQMLINSIANTALPTPLFTLSAVLLFLLLVSGILGAMRTWMMELFRRRFMVRLVADVTVRTINAANPFFADTRRIDVFNRYFELINVQKAVPSLLIGGFTIMLQAAVGLTVTSFYHPFFLGFNVIVVVLLWLIWRIWSRGAMRSSIALSHQKYAAAHWLESVGASNGFYKSARHLDYAYARSERVSADYVEAHKKHFSYYFPQSIALAVLYALASAGLLALGGWLVIQEQLSIGQLVAAELILSGVFYGISQLASYLDDYYDLIAAIEELSMLYDIPQEAPAGPTVALPAAGSSLAMAHVHFDQSAGPVRFDLSIPDGMRLVAQGAPGLEQAFATLLKGHRRPDKGMITIAGVDITALDPLELRGDVEVLDRPAIVESTITEYLRLSNPDADSGAMMRALKLVGLDDRIAVLPNAMQTVLSSTGFPLSLGKTMQLRLAGAILAQPRILVLSPLYDMVSRDRLKAVFAHFAGSPTTLIYFTNRPEDVTLDGFLWLGRETQAIVRTRAEFDALRTSGGREAVEREVGYGK</sequence>
<evidence type="ECO:0000256" key="1">
    <source>
        <dbReference type="ARBA" id="ARBA00004651"/>
    </source>
</evidence>
<feature type="domain" description="ABC transmembrane type-1" evidence="6">
    <location>
        <begin position="30"/>
        <end position="311"/>
    </location>
</feature>
<name>A0A7C9GRL2_9SPHN</name>
<comment type="subcellular location">
    <subcellularLocation>
        <location evidence="1">Cell membrane</location>
        <topology evidence="1">Multi-pass membrane protein</topology>
    </subcellularLocation>
</comment>
<evidence type="ECO:0000259" key="6">
    <source>
        <dbReference type="PROSITE" id="PS50929"/>
    </source>
</evidence>
<gene>
    <name evidence="7" type="ORF">F3168_15485</name>
</gene>
<dbReference type="InterPro" id="IPR027417">
    <property type="entry name" value="P-loop_NTPase"/>
</dbReference>
<dbReference type="GO" id="GO:0005886">
    <property type="term" value="C:plasma membrane"/>
    <property type="evidence" value="ECO:0007669"/>
    <property type="project" value="UniProtKB-SubCell"/>
</dbReference>
<evidence type="ECO:0000256" key="5">
    <source>
        <dbReference type="SAM" id="Phobius"/>
    </source>
</evidence>
<keyword evidence="7" id="KW-0547">Nucleotide-binding</keyword>
<dbReference type="PANTHER" id="PTHR43394">
    <property type="entry name" value="ATP-DEPENDENT PERMEASE MDL1, MITOCHONDRIAL"/>
    <property type="match status" value="1"/>
</dbReference>
<keyword evidence="7" id="KW-0067">ATP-binding</keyword>
<keyword evidence="2 5" id="KW-0812">Transmembrane</keyword>
<dbReference type="GO" id="GO:0005524">
    <property type="term" value="F:ATP binding"/>
    <property type="evidence" value="ECO:0007669"/>
    <property type="project" value="UniProtKB-KW"/>
</dbReference>
<dbReference type="AlphaFoldDB" id="A0A7C9GRL2"/>
<feature type="transmembrane region" description="Helical" evidence="5">
    <location>
        <begin position="164"/>
        <end position="183"/>
    </location>
</feature>
<evidence type="ECO:0000256" key="4">
    <source>
        <dbReference type="ARBA" id="ARBA00023136"/>
    </source>
</evidence>
<dbReference type="SUPFAM" id="SSF52540">
    <property type="entry name" value="P-loop containing nucleoside triphosphate hydrolases"/>
    <property type="match status" value="1"/>
</dbReference>
<dbReference type="InterPro" id="IPR039421">
    <property type="entry name" value="Type_1_exporter"/>
</dbReference>
<dbReference type="EMBL" id="WIOL01000009">
    <property type="protein sequence ID" value="MQT18653.1"/>
    <property type="molecule type" value="Genomic_DNA"/>
</dbReference>
<proteinExistence type="predicted"/>
<comment type="caution">
    <text evidence="7">The sequence shown here is derived from an EMBL/GenBank/DDBJ whole genome shotgun (WGS) entry which is preliminary data.</text>
</comment>
<accession>A0A7C9GRL2</accession>
<feature type="transmembrane region" description="Helical" evidence="5">
    <location>
        <begin position="139"/>
        <end position="158"/>
    </location>
</feature>
<dbReference type="SUPFAM" id="SSF90123">
    <property type="entry name" value="ABC transporter transmembrane region"/>
    <property type="match status" value="1"/>
</dbReference>
<dbReference type="OrthoDB" id="311344at2"/>
<evidence type="ECO:0000256" key="2">
    <source>
        <dbReference type="ARBA" id="ARBA00022692"/>
    </source>
</evidence>
<dbReference type="PANTHER" id="PTHR43394:SF4">
    <property type="entry name" value="TOXIN SECRETION ABC TRANSPORTER ATP-BINDING PROTEIN"/>
    <property type="match status" value="1"/>
</dbReference>
<organism evidence="7 8">
    <name type="scientific">Sandarakinorhabdus fusca</name>
    <dbReference type="NCBI Taxonomy" id="1439888"/>
    <lineage>
        <taxon>Bacteria</taxon>
        <taxon>Pseudomonadati</taxon>
        <taxon>Pseudomonadota</taxon>
        <taxon>Alphaproteobacteria</taxon>
        <taxon>Sphingomonadales</taxon>
        <taxon>Sphingosinicellaceae</taxon>
        <taxon>Sandarakinorhabdus</taxon>
    </lineage>
</organism>
<keyword evidence="4 5" id="KW-0472">Membrane</keyword>
<feature type="transmembrane region" description="Helical" evidence="5">
    <location>
        <begin position="66"/>
        <end position="89"/>
    </location>
</feature>